<dbReference type="AlphaFoldDB" id="A0AAV7MGC0"/>
<proteinExistence type="predicted"/>
<sequence>MAAPEIPTAPLGARAYMRNALEEACLRLLRRLVEDDPPGEGDGVKASLEAVKSALPWQGTPPDPQAVAAKLSELYGCELLPAEVLEVLSQRLLGPLHGPHASSNPRLSQQHSQQGQEAVRALKGAILCQEKVDAFFGEERGLAHSLYQELRAVLGRGHWGRIRLAVGYSARLGPVEAESGGDPEVHPPARVQSGGDPEVQPPASVQSGGDPEVQLPVWAQRGGEKPEVQAPALSGSDSNPEVKAIAATEVELVDLAIGDKQAGLGYYIETKKNPESERPLAQSRKKLRAVLSAESASAPGNFSTGEENRVGYQVIFYSAQKLAQVSEQPAKMEKLLSKYSSWGQTVDCNDASWRLPKREIGVCILEVKPEY</sequence>
<evidence type="ECO:0000313" key="2">
    <source>
        <dbReference type="EMBL" id="KAJ1102487.1"/>
    </source>
</evidence>
<organism evidence="2 3">
    <name type="scientific">Pleurodeles waltl</name>
    <name type="common">Iberian ribbed newt</name>
    <dbReference type="NCBI Taxonomy" id="8319"/>
    <lineage>
        <taxon>Eukaryota</taxon>
        <taxon>Metazoa</taxon>
        <taxon>Chordata</taxon>
        <taxon>Craniata</taxon>
        <taxon>Vertebrata</taxon>
        <taxon>Euteleostomi</taxon>
        <taxon>Amphibia</taxon>
        <taxon>Batrachia</taxon>
        <taxon>Caudata</taxon>
        <taxon>Salamandroidea</taxon>
        <taxon>Salamandridae</taxon>
        <taxon>Pleurodelinae</taxon>
        <taxon>Pleurodeles</taxon>
    </lineage>
</organism>
<reference evidence="2" key="1">
    <citation type="journal article" date="2022" name="bioRxiv">
        <title>Sequencing and chromosome-scale assembly of the giantPleurodeles waltlgenome.</title>
        <authorList>
            <person name="Brown T."/>
            <person name="Elewa A."/>
            <person name="Iarovenko S."/>
            <person name="Subramanian E."/>
            <person name="Araus A.J."/>
            <person name="Petzold A."/>
            <person name="Susuki M."/>
            <person name="Suzuki K.-i.T."/>
            <person name="Hayashi T."/>
            <person name="Toyoda A."/>
            <person name="Oliveira C."/>
            <person name="Osipova E."/>
            <person name="Leigh N.D."/>
            <person name="Simon A."/>
            <person name="Yun M.H."/>
        </authorList>
    </citation>
    <scope>NUCLEOTIDE SEQUENCE</scope>
    <source>
        <strain evidence="2">20211129_DDA</strain>
        <tissue evidence="2">Liver</tissue>
    </source>
</reference>
<feature type="compositionally biased region" description="Polar residues" evidence="1">
    <location>
        <begin position="101"/>
        <end position="115"/>
    </location>
</feature>
<name>A0AAV7MGC0_PLEWA</name>
<gene>
    <name evidence="2" type="ORF">NDU88_007533</name>
</gene>
<dbReference type="Proteomes" id="UP001066276">
    <property type="component" value="Chromosome 10"/>
</dbReference>
<evidence type="ECO:0000313" key="3">
    <source>
        <dbReference type="Proteomes" id="UP001066276"/>
    </source>
</evidence>
<keyword evidence="3" id="KW-1185">Reference proteome</keyword>
<evidence type="ECO:0000256" key="1">
    <source>
        <dbReference type="SAM" id="MobiDB-lite"/>
    </source>
</evidence>
<accession>A0AAV7MGC0</accession>
<feature type="region of interest" description="Disordered" evidence="1">
    <location>
        <begin position="175"/>
        <end position="211"/>
    </location>
</feature>
<protein>
    <submittedName>
        <fullName evidence="2">Uncharacterized protein</fullName>
    </submittedName>
</protein>
<feature type="region of interest" description="Disordered" evidence="1">
    <location>
        <begin position="96"/>
        <end position="115"/>
    </location>
</feature>
<comment type="caution">
    <text evidence="2">The sequence shown here is derived from an EMBL/GenBank/DDBJ whole genome shotgun (WGS) entry which is preliminary data.</text>
</comment>
<dbReference type="EMBL" id="JANPWB010000014">
    <property type="protein sequence ID" value="KAJ1102487.1"/>
    <property type="molecule type" value="Genomic_DNA"/>
</dbReference>